<evidence type="ECO:0000313" key="2">
    <source>
        <dbReference type="Proteomes" id="UP000886595"/>
    </source>
</evidence>
<gene>
    <name evidence="1" type="ORF">Bca52824_015486</name>
</gene>
<dbReference type="EMBL" id="JAAMPC010000003">
    <property type="protein sequence ID" value="KAG2322273.1"/>
    <property type="molecule type" value="Genomic_DNA"/>
</dbReference>
<dbReference type="OrthoDB" id="1132878at2759"/>
<dbReference type="Proteomes" id="UP000886595">
    <property type="component" value="Unassembled WGS sequence"/>
</dbReference>
<dbReference type="PROSITE" id="PS51257">
    <property type="entry name" value="PROKAR_LIPOPROTEIN"/>
    <property type="match status" value="1"/>
</dbReference>
<accession>A0A8X7W540</accession>
<organism evidence="1 2">
    <name type="scientific">Brassica carinata</name>
    <name type="common">Ethiopian mustard</name>
    <name type="synonym">Abyssinian cabbage</name>
    <dbReference type="NCBI Taxonomy" id="52824"/>
    <lineage>
        <taxon>Eukaryota</taxon>
        <taxon>Viridiplantae</taxon>
        <taxon>Streptophyta</taxon>
        <taxon>Embryophyta</taxon>
        <taxon>Tracheophyta</taxon>
        <taxon>Spermatophyta</taxon>
        <taxon>Magnoliopsida</taxon>
        <taxon>eudicotyledons</taxon>
        <taxon>Gunneridae</taxon>
        <taxon>Pentapetalae</taxon>
        <taxon>rosids</taxon>
        <taxon>malvids</taxon>
        <taxon>Brassicales</taxon>
        <taxon>Brassicaceae</taxon>
        <taxon>Brassiceae</taxon>
        <taxon>Brassica</taxon>
    </lineage>
</organism>
<proteinExistence type="predicted"/>
<sequence>MRAIDSDGSQSNGVEFLCFIVAFSGCSLKVGEDPTCWMGVKIPAWRSMVAREVRLQSPSAKDGSFRNNEGVYGLFLTGIRVCFTFESLDLLVLAPGLSLKSMEPLLPMVFAWLLRVEAIERSCGFEAPDEGAVEL</sequence>
<evidence type="ECO:0000313" key="1">
    <source>
        <dbReference type="EMBL" id="KAG2322273.1"/>
    </source>
</evidence>
<keyword evidence="2" id="KW-1185">Reference proteome</keyword>
<protein>
    <submittedName>
        <fullName evidence="1">Uncharacterized protein</fullName>
    </submittedName>
</protein>
<reference evidence="1 2" key="1">
    <citation type="submission" date="2020-02" db="EMBL/GenBank/DDBJ databases">
        <authorList>
            <person name="Ma Q."/>
            <person name="Huang Y."/>
            <person name="Song X."/>
            <person name="Pei D."/>
        </authorList>
    </citation>
    <scope>NUCLEOTIDE SEQUENCE [LARGE SCALE GENOMIC DNA]</scope>
    <source>
        <strain evidence="1">Sxm20200214</strain>
        <tissue evidence="1">Leaf</tissue>
    </source>
</reference>
<comment type="caution">
    <text evidence="1">The sequence shown here is derived from an EMBL/GenBank/DDBJ whole genome shotgun (WGS) entry which is preliminary data.</text>
</comment>
<dbReference type="AlphaFoldDB" id="A0A8X7W540"/>
<name>A0A8X7W540_BRACI</name>